<proteinExistence type="predicted"/>
<feature type="transmembrane region" description="Helical" evidence="2">
    <location>
        <begin position="103"/>
        <end position="120"/>
    </location>
</feature>
<protein>
    <submittedName>
        <fullName evidence="4">Uncharacterized protein</fullName>
    </submittedName>
</protein>
<feature type="compositionally biased region" description="Low complexity" evidence="1">
    <location>
        <begin position="334"/>
        <end position="354"/>
    </location>
</feature>
<keyword evidence="5" id="KW-1185">Reference proteome</keyword>
<name>A0AAV1W0T9_LUPLU</name>
<dbReference type="EMBL" id="CAXHTB010000003">
    <property type="protein sequence ID" value="CAL0302870.1"/>
    <property type="molecule type" value="Genomic_DNA"/>
</dbReference>
<comment type="caution">
    <text evidence="4">The sequence shown here is derived from an EMBL/GenBank/DDBJ whole genome shotgun (WGS) entry which is preliminary data.</text>
</comment>
<dbReference type="Proteomes" id="UP001497480">
    <property type="component" value="Unassembled WGS sequence"/>
</dbReference>
<sequence>MHTLFFLFSFFFLSLLPHQLASRILHQPFQPLDSLPPSQQPILPSSTTIPLQPPPFFPFYPSPPPPPPPPTFSTFVSFPANISSLLIPHSFQPKKSSSSKLHYILIITILVIIVSVSAFVCYCRRKRYTSVGSNKTVGTESSPRIGLFSQNAETETINLSQRLAHTVPSNSDFLYLETVINSHRVDVDTIDSGASCNQKMESPELQPLPRLAVRQHYLQPPEALEEFFSPKASSMGASECSSQNGLTSWRVLPEQSVELSSNSCSSTPVSPNLSPKRSQLKAYEETRSMASTSLISSPERNQVFSPSSEKKNDALPDRILVENDAAMPMLSNDSNGSRKSQAASSSSAFSLPSSPEKAMHCDSFDQSPRISSFSDQYRLSGLSSVPLSPTLVSSPERELSHAWNVSEKFTNCVPQRKQHWEIPVFSVPTGPSHRVSLSLPSQLPRRKQWEMPAVSAAVNQPLSRPPELTPPSRPFVVLKPTQKVSPVE</sequence>
<dbReference type="AlphaFoldDB" id="A0AAV1W0T9"/>
<keyword evidence="2" id="KW-1133">Transmembrane helix</keyword>
<feature type="compositionally biased region" description="Low complexity" evidence="1">
    <location>
        <begin position="260"/>
        <end position="272"/>
    </location>
</feature>
<keyword evidence="3" id="KW-0732">Signal</keyword>
<evidence type="ECO:0000256" key="2">
    <source>
        <dbReference type="SAM" id="Phobius"/>
    </source>
</evidence>
<gene>
    <name evidence="4" type="ORF">LLUT_LOCUS3930</name>
</gene>
<evidence type="ECO:0000313" key="4">
    <source>
        <dbReference type="EMBL" id="CAL0302870.1"/>
    </source>
</evidence>
<feature type="chain" id="PRO_5043427110" evidence="3">
    <location>
        <begin position="22"/>
        <end position="488"/>
    </location>
</feature>
<keyword evidence="2" id="KW-0812">Transmembrane</keyword>
<evidence type="ECO:0000256" key="1">
    <source>
        <dbReference type="SAM" id="MobiDB-lite"/>
    </source>
</evidence>
<evidence type="ECO:0000313" key="5">
    <source>
        <dbReference type="Proteomes" id="UP001497480"/>
    </source>
</evidence>
<accession>A0AAV1W0T9</accession>
<organism evidence="4 5">
    <name type="scientific">Lupinus luteus</name>
    <name type="common">European yellow lupine</name>
    <dbReference type="NCBI Taxonomy" id="3873"/>
    <lineage>
        <taxon>Eukaryota</taxon>
        <taxon>Viridiplantae</taxon>
        <taxon>Streptophyta</taxon>
        <taxon>Embryophyta</taxon>
        <taxon>Tracheophyta</taxon>
        <taxon>Spermatophyta</taxon>
        <taxon>Magnoliopsida</taxon>
        <taxon>eudicotyledons</taxon>
        <taxon>Gunneridae</taxon>
        <taxon>Pentapetalae</taxon>
        <taxon>rosids</taxon>
        <taxon>fabids</taxon>
        <taxon>Fabales</taxon>
        <taxon>Fabaceae</taxon>
        <taxon>Papilionoideae</taxon>
        <taxon>50 kb inversion clade</taxon>
        <taxon>genistoids sensu lato</taxon>
        <taxon>core genistoids</taxon>
        <taxon>Genisteae</taxon>
        <taxon>Lupinus</taxon>
    </lineage>
</organism>
<keyword evidence="2" id="KW-0472">Membrane</keyword>
<feature type="signal peptide" evidence="3">
    <location>
        <begin position="1"/>
        <end position="21"/>
    </location>
</feature>
<feature type="region of interest" description="Disordered" evidence="1">
    <location>
        <begin position="328"/>
        <end position="365"/>
    </location>
</feature>
<evidence type="ECO:0000256" key="3">
    <source>
        <dbReference type="SAM" id="SignalP"/>
    </source>
</evidence>
<feature type="region of interest" description="Disordered" evidence="1">
    <location>
        <begin position="260"/>
        <end position="316"/>
    </location>
</feature>
<reference evidence="4 5" key="1">
    <citation type="submission" date="2024-03" db="EMBL/GenBank/DDBJ databases">
        <authorList>
            <person name="Martinez-Hernandez J."/>
        </authorList>
    </citation>
    <scope>NUCLEOTIDE SEQUENCE [LARGE SCALE GENOMIC DNA]</scope>
</reference>
<feature type="compositionally biased region" description="Polar residues" evidence="1">
    <location>
        <begin position="288"/>
        <end position="307"/>
    </location>
</feature>